<keyword evidence="3" id="KW-0808">Transferase</keyword>
<keyword evidence="4 9" id="KW-0479">Metal-binding</keyword>
<comment type="similarity">
    <text evidence="1">Belongs to the sirtuin family. Class I subfamily.</text>
</comment>
<feature type="active site" description="Proton acceptor" evidence="7 10">
    <location>
        <position position="124"/>
    </location>
</feature>
<dbReference type="GO" id="GO:0005634">
    <property type="term" value="C:nucleus"/>
    <property type="evidence" value="ECO:0007669"/>
    <property type="project" value="TreeGrafter"/>
</dbReference>
<dbReference type="PANTHER" id="PTHR11085:SF6">
    <property type="entry name" value="NAD-DEPENDENT PROTEIN DEACETYLASE SIRTUIN-2"/>
    <property type="match status" value="1"/>
</dbReference>
<evidence type="ECO:0000256" key="7">
    <source>
        <dbReference type="PIRSR" id="PIRSR037938-1"/>
    </source>
</evidence>
<evidence type="ECO:0000313" key="13">
    <source>
        <dbReference type="Proteomes" id="UP000267251"/>
    </source>
</evidence>
<evidence type="ECO:0000256" key="1">
    <source>
        <dbReference type="ARBA" id="ARBA00006924"/>
    </source>
</evidence>
<evidence type="ECO:0000256" key="4">
    <source>
        <dbReference type="ARBA" id="ARBA00022723"/>
    </source>
</evidence>
<dbReference type="GO" id="GO:0017136">
    <property type="term" value="F:histone deacetylase activity, NAD-dependent"/>
    <property type="evidence" value="ECO:0007669"/>
    <property type="project" value="InterPro"/>
</dbReference>
<dbReference type="PANTHER" id="PTHR11085">
    <property type="entry name" value="NAD-DEPENDENT PROTEIN DEACYLASE SIRTUIN-5, MITOCHONDRIAL-RELATED"/>
    <property type="match status" value="1"/>
</dbReference>
<evidence type="ECO:0000256" key="10">
    <source>
        <dbReference type="PROSITE-ProRule" id="PRU00236"/>
    </source>
</evidence>
<evidence type="ECO:0000256" key="8">
    <source>
        <dbReference type="PIRSR" id="PIRSR037938-2"/>
    </source>
</evidence>
<feature type="binding site" evidence="9 10">
    <location>
        <position position="135"/>
    </location>
    <ligand>
        <name>Zn(2+)</name>
        <dbReference type="ChEBI" id="CHEBI:29105"/>
    </ligand>
</feature>
<dbReference type="InterPro" id="IPR017328">
    <property type="entry name" value="Sirtuin_class_I"/>
</dbReference>
<feature type="binding site" evidence="8">
    <location>
        <begin position="203"/>
        <end position="204"/>
    </location>
    <ligand>
        <name>NAD(+)</name>
        <dbReference type="ChEBI" id="CHEBI:57540"/>
    </ligand>
</feature>
<keyword evidence="13" id="KW-1185">Reference proteome</keyword>
<dbReference type="PROSITE" id="PS50305">
    <property type="entry name" value="SIRTUIN"/>
    <property type="match status" value="1"/>
</dbReference>
<dbReference type="GO" id="GO:0046872">
    <property type="term" value="F:metal ion binding"/>
    <property type="evidence" value="ECO:0007669"/>
    <property type="project" value="UniProtKB-KW"/>
</dbReference>
<evidence type="ECO:0000256" key="2">
    <source>
        <dbReference type="ARBA" id="ARBA00012928"/>
    </source>
</evidence>
<feature type="binding site" evidence="8">
    <location>
        <begin position="22"/>
        <end position="26"/>
    </location>
    <ligand>
        <name>NAD(+)</name>
        <dbReference type="ChEBI" id="CHEBI:57540"/>
    </ligand>
</feature>
<dbReference type="Gene3D" id="3.40.50.1220">
    <property type="entry name" value="TPP-binding domain"/>
    <property type="match status" value="1"/>
</dbReference>
<comment type="cofactor">
    <cofactor evidence="9">
        <name>Zn(2+)</name>
        <dbReference type="ChEBI" id="CHEBI:29105"/>
    </cofactor>
    <text evidence="9">Binds 1 zinc ion per subunit.</text>
</comment>
<keyword evidence="6 8" id="KW-0520">NAD</keyword>
<evidence type="ECO:0000256" key="3">
    <source>
        <dbReference type="ARBA" id="ARBA00022679"/>
    </source>
</evidence>
<gene>
    <name evidence="12" type="ORF">BJ684DRAFT_3160</name>
</gene>
<evidence type="ECO:0000256" key="5">
    <source>
        <dbReference type="ARBA" id="ARBA00022833"/>
    </source>
</evidence>
<dbReference type="CDD" id="cd01408">
    <property type="entry name" value="SIRT1"/>
    <property type="match status" value="1"/>
</dbReference>
<feature type="binding site" evidence="9 10">
    <location>
        <position position="132"/>
    </location>
    <ligand>
        <name>Zn(2+)</name>
        <dbReference type="ChEBI" id="CHEBI:29105"/>
    </ligand>
</feature>
<evidence type="ECO:0000313" key="12">
    <source>
        <dbReference type="EMBL" id="RKP15197.1"/>
    </source>
</evidence>
<evidence type="ECO:0000259" key="11">
    <source>
        <dbReference type="PROSITE" id="PS50305"/>
    </source>
</evidence>
<feature type="domain" description="Deacetylase sirtuin-type" evidence="11">
    <location>
        <begin position="1"/>
        <end position="273"/>
    </location>
</feature>
<feature type="binding site" evidence="8">
    <location>
        <begin position="32"/>
        <end position="34"/>
    </location>
    <ligand>
        <name>NAD(+)</name>
        <dbReference type="ChEBI" id="CHEBI:57540"/>
    </ligand>
</feature>
<dbReference type="EMBL" id="KZ987749">
    <property type="protein sequence ID" value="RKP15197.1"/>
    <property type="molecule type" value="Genomic_DNA"/>
</dbReference>
<dbReference type="InterPro" id="IPR026590">
    <property type="entry name" value="Ssirtuin_cat_dom"/>
</dbReference>
<dbReference type="SUPFAM" id="SSF52467">
    <property type="entry name" value="DHS-like NAD/FAD-binding domain"/>
    <property type="match status" value="1"/>
</dbReference>
<reference evidence="13" key="1">
    <citation type="journal article" date="2018" name="Nat. Microbiol.">
        <title>Leveraging single-cell genomics to expand the fungal tree of life.</title>
        <authorList>
            <person name="Ahrendt S.R."/>
            <person name="Quandt C.A."/>
            <person name="Ciobanu D."/>
            <person name="Clum A."/>
            <person name="Salamov A."/>
            <person name="Andreopoulos B."/>
            <person name="Cheng J.F."/>
            <person name="Woyke T."/>
            <person name="Pelin A."/>
            <person name="Henrissat B."/>
            <person name="Reynolds N.K."/>
            <person name="Benny G.L."/>
            <person name="Smith M.E."/>
            <person name="James T.Y."/>
            <person name="Grigoriev I.V."/>
        </authorList>
    </citation>
    <scope>NUCLEOTIDE SEQUENCE [LARGE SCALE GENOMIC DNA]</scope>
</reference>
<dbReference type="GO" id="GO:0070403">
    <property type="term" value="F:NAD+ binding"/>
    <property type="evidence" value="ECO:0007669"/>
    <property type="project" value="InterPro"/>
</dbReference>
<organism evidence="12 13">
    <name type="scientific">Piptocephalis cylindrospora</name>
    <dbReference type="NCBI Taxonomy" id="1907219"/>
    <lineage>
        <taxon>Eukaryota</taxon>
        <taxon>Fungi</taxon>
        <taxon>Fungi incertae sedis</taxon>
        <taxon>Zoopagomycota</taxon>
        <taxon>Zoopagomycotina</taxon>
        <taxon>Zoopagomycetes</taxon>
        <taxon>Zoopagales</taxon>
        <taxon>Piptocephalidaceae</taxon>
        <taxon>Piptocephalis</taxon>
    </lineage>
</organism>
<sequence length="273" mass="30492">MEAVAEYIQKTSPTKIIVLTGAGISTAAGIPDFRTPGTGLYDNLQQYDLPYAEAIFDIDYFRRKPEPFYALAKALYPGNFTPTLSHYFIRMLADQGILLRQYTQNIDTLERRAGMLDEWLVEAHGSFHEAVCVDCGHVIPSQDADGSDAVREAIFADTIPRCAQCSGIVKPKIVFFGEGLPLTYFSRMNEDFDKCDLLLVMGTSLKVQPFASLIDRVPNHVPRLLINLERCGEVSEGRMSGFDFSGKKHKFQRDAFWSGRCDDGCLELAKLLG</sequence>
<feature type="binding site" evidence="8">
    <location>
        <begin position="104"/>
        <end position="107"/>
    </location>
    <ligand>
        <name>NAD(+)</name>
        <dbReference type="ChEBI" id="CHEBI:57540"/>
    </ligand>
</feature>
<dbReference type="Pfam" id="PF02146">
    <property type="entry name" value="SIR2"/>
    <property type="match status" value="1"/>
</dbReference>
<evidence type="ECO:0000256" key="9">
    <source>
        <dbReference type="PIRSR" id="PIRSR037938-3"/>
    </source>
</evidence>
<proteinExistence type="inferred from homology"/>
<dbReference type="Gene3D" id="3.30.1600.10">
    <property type="entry name" value="SIR2/SIRT2 'Small Domain"/>
    <property type="match status" value="1"/>
</dbReference>
<feature type="binding site" evidence="8">
    <location>
        <position position="261"/>
    </location>
    <ligand>
        <name>NAD(+)</name>
        <dbReference type="ChEBI" id="CHEBI:57540"/>
    </ligand>
</feature>
<feature type="binding site" evidence="8">
    <location>
        <begin position="227"/>
        <end position="229"/>
    </location>
    <ligand>
        <name>NAD(+)</name>
        <dbReference type="ChEBI" id="CHEBI:57540"/>
    </ligand>
</feature>
<dbReference type="PIRSF" id="PIRSF037938">
    <property type="entry name" value="SIR2_euk"/>
    <property type="match status" value="1"/>
</dbReference>
<dbReference type="InterPro" id="IPR003000">
    <property type="entry name" value="Sirtuin"/>
</dbReference>
<dbReference type="InterPro" id="IPR026591">
    <property type="entry name" value="Sirtuin_cat_small_dom_sf"/>
</dbReference>
<name>A0A4P9Y7R7_9FUNG</name>
<feature type="non-terminal residue" evidence="12">
    <location>
        <position position="273"/>
    </location>
</feature>
<accession>A0A4P9Y7R7</accession>
<protein>
    <recommendedName>
        <fullName evidence="2">protein acetyllysine N-acetyltransferase</fullName>
        <ecNumber evidence="2">2.3.1.286</ecNumber>
    </recommendedName>
</protein>
<dbReference type="EC" id="2.3.1.286" evidence="2"/>
<dbReference type="Proteomes" id="UP000267251">
    <property type="component" value="Unassembled WGS sequence"/>
</dbReference>
<evidence type="ECO:0000256" key="6">
    <source>
        <dbReference type="ARBA" id="ARBA00023027"/>
    </source>
</evidence>
<feature type="binding site" evidence="9 10">
    <location>
        <position position="162"/>
    </location>
    <ligand>
        <name>Zn(2+)</name>
        <dbReference type="ChEBI" id="CHEBI:29105"/>
    </ligand>
</feature>
<dbReference type="OrthoDB" id="420264at2759"/>
<dbReference type="InterPro" id="IPR029035">
    <property type="entry name" value="DHS-like_NAD/FAD-binding_dom"/>
</dbReference>
<dbReference type="InterPro" id="IPR050134">
    <property type="entry name" value="NAD-dep_sirtuin_deacylases"/>
</dbReference>
<keyword evidence="5 9" id="KW-0862">Zinc</keyword>
<dbReference type="AlphaFoldDB" id="A0A4P9Y7R7"/>
<feature type="binding site" evidence="9 10">
    <location>
        <position position="165"/>
    </location>
    <ligand>
        <name>Zn(2+)</name>
        <dbReference type="ChEBI" id="CHEBI:29105"/>
    </ligand>
</feature>